<dbReference type="GeneID" id="5010213"/>
<dbReference type="RefSeq" id="XP_001424429.1">
    <property type="nucleotide sequence ID" value="XM_001424392.1"/>
</dbReference>
<dbReference type="Proteomes" id="UP000000600">
    <property type="component" value="Unassembled WGS sequence"/>
</dbReference>
<name>A0BER4_PARTE</name>
<evidence type="ECO:0000313" key="2">
    <source>
        <dbReference type="EMBL" id="CAK57031.1"/>
    </source>
</evidence>
<accession>A0BER4</accession>
<dbReference type="HOGENOM" id="CLU_092988_0_0_1"/>
<gene>
    <name evidence="2" type="ORF">GSPATT00028064001</name>
</gene>
<keyword evidence="3" id="KW-1185">Reference proteome</keyword>
<dbReference type="OrthoDB" id="60033at2759"/>
<feature type="region of interest" description="Disordered" evidence="1">
    <location>
        <begin position="142"/>
        <end position="184"/>
    </location>
</feature>
<protein>
    <recommendedName>
        <fullName evidence="4">HSF-type DNA-binding domain-containing protein</fullName>
    </recommendedName>
</protein>
<proteinExistence type="predicted"/>
<dbReference type="InParanoid" id="A0BER4"/>
<evidence type="ECO:0000256" key="1">
    <source>
        <dbReference type="SAM" id="MobiDB-lite"/>
    </source>
</evidence>
<dbReference type="KEGG" id="ptm:GSPATT00028064001"/>
<evidence type="ECO:0008006" key="4">
    <source>
        <dbReference type="Google" id="ProtNLM"/>
    </source>
</evidence>
<reference evidence="2 3" key="1">
    <citation type="journal article" date="2006" name="Nature">
        <title>Global trends of whole-genome duplications revealed by the ciliate Paramecium tetraurelia.</title>
        <authorList>
            <consortium name="Genoscope"/>
            <person name="Aury J.-M."/>
            <person name="Jaillon O."/>
            <person name="Duret L."/>
            <person name="Noel B."/>
            <person name="Jubin C."/>
            <person name="Porcel B.M."/>
            <person name="Segurens B."/>
            <person name="Daubin V."/>
            <person name="Anthouard V."/>
            <person name="Aiach N."/>
            <person name="Arnaiz O."/>
            <person name="Billaut A."/>
            <person name="Beisson J."/>
            <person name="Blanc I."/>
            <person name="Bouhouche K."/>
            <person name="Camara F."/>
            <person name="Duharcourt S."/>
            <person name="Guigo R."/>
            <person name="Gogendeau D."/>
            <person name="Katinka M."/>
            <person name="Keller A.-M."/>
            <person name="Kissmehl R."/>
            <person name="Klotz C."/>
            <person name="Koll F."/>
            <person name="Le Moue A."/>
            <person name="Lepere C."/>
            <person name="Malinsky S."/>
            <person name="Nowacki M."/>
            <person name="Nowak J.K."/>
            <person name="Plattner H."/>
            <person name="Poulain J."/>
            <person name="Ruiz F."/>
            <person name="Serrano V."/>
            <person name="Zagulski M."/>
            <person name="Dessen P."/>
            <person name="Betermier M."/>
            <person name="Weissenbach J."/>
            <person name="Scarpelli C."/>
            <person name="Schachter V."/>
            <person name="Sperling L."/>
            <person name="Meyer E."/>
            <person name="Cohen J."/>
            <person name="Wincker P."/>
        </authorList>
    </citation>
    <scope>NUCLEOTIDE SEQUENCE [LARGE SCALE GENOMIC DNA]</scope>
    <source>
        <strain evidence="2 3">Stock d4-2</strain>
    </source>
</reference>
<dbReference type="EMBL" id="CT867989">
    <property type="protein sequence ID" value="CAK57031.1"/>
    <property type="molecule type" value="Genomic_DNA"/>
</dbReference>
<sequence>MYGFKKIRNVNNQNEFSHYYFRKNMEQSNHINLRNLLVNIPRRNGGVKPKKEKSIKLKNQIVKQIQEELFEKYTTLKQEIHNINTESNFISIILYGYQFQNTQSTLLESYHSLFLEFSMIKSKRQTYSDLLCQLLFRLTSTSPNDQSQNSIQKFNKTNQNTMSNGTRSSDNNNEQNGGSSKDGTQNIFISRYKLEQWKQLTIRGRQNKGCMIKICLQFITIK</sequence>
<evidence type="ECO:0000313" key="3">
    <source>
        <dbReference type="Proteomes" id="UP000000600"/>
    </source>
</evidence>
<dbReference type="AlphaFoldDB" id="A0BER4"/>
<organism evidence="2 3">
    <name type="scientific">Paramecium tetraurelia</name>
    <dbReference type="NCBI Taxonomy" id="5888"/>
    <lineage>
        <taxon>Eukaryota</taxon>
        <taxon>Sar</taxon>
        <taxon>Alveolata</taxon>
        <taxon>Ciliophora</taxon>
        <taxon>Intramacronucleata</taxon>
        <taxon>Oligohymenophorea</taxon>
        <taxon>Peniculida</taxon>
        <taxon>Parameciidae</taxon>
        <taxon>Paramecium</taxon>
    </lineage>
</organism>